<dbReference type="Proteomes" id="UP000062255">
    <property type="component" value="Chromosome"/>
</dbReference>
<dbReference type="InterPro" id="IPR029069">
    <property type="entry name" value="HotDog_dom_sf"/>
</dbReference>
<gene>
    <name evidence="2" type="ORF">AFA91_19605</name>
</gene>
<evidence type="ECO:0000313" key="3">
    <source>
        <dbReference type="Proteomes" id="UP000062255"/>
    </source>
</evidence>
<dbReference type="AlphaFoldDB" id="A0A0K0X8L2"/>
<dbReference type="EMBL" id="CP012150">
    <property type="protein sequence ID" value="AKS33730.1"/>
    <property type="molecule type" value="Genomic_DNA"/>
</dbReference>
<feature type="domain" description="FAS1-like dehydratase" evidence="1">
    <location>
        <begin position="12"/>
        <end position="139"/>
    </location>
</feature>
<protein>
    <recommendedName>
        <fullName evidence="1">FAS1-like dehydratase domain-containing protein</fullName>
    </recommendedName>
</protein>
<evidence type="ECO:0000313" key="2">
    <source>
        <dbReference type="EMBL" id="AKS33730.1"/>
    </source>
</evidence>
<dbReference type="InterPro" id="IPR016709">
    <property type="entry name" value="HadA-like"/>
</dbReference>
<accession>A0A0K0X8L2</accession>
<dbReference type="Gene3D" id="3.10.129.10">
    <property type="entry name" value="Hotdog Thioesterase"/>
    <property type="match status" value="1"/>
</dbReference>
<proteinExistence type="predicted"/>
<organism evidence="2 3">
    <name type="scientific">Mycolicibacterium goodii</name>
    <name type="common">Mycobacterium goodii</name>
    <dbReference type="NCBI Taxonomy" id="134601"/>
    <lineage>
        <taxon>Bacteria</taxon>
        <taxon>Bacillati</taxon>
        <taxon>Actinomycetota</taxon>
        <taxon>Actinomycetes</taxon>
        <taxon>Mycobacteriales</taxon>
        <taxon>Mycobacteriaceae</taxon>
        <taxon>Mycolicibacterium</taxon>
    </lineage>
</organism>
<dbReference type="PIRSF" id="PIRSF018072">
    <property type="entry name" value="UCP018072"/>
    <property type="match status" value="1"/>
</dbReference>
<dbReference type="KEGG" id="mgo:AFA91_19605"/>
<dbReference type="PATRIC" id="fig|134601.6.peg.4060"/>
<evidence type="ECO:0000259" key="1">
    <source>
        <dbReference type="Pfam" id="PF13452"/>
    </source>
</evidence>
<reference evidence="2 3" key="1">
    <citation type="submission" date="2015-07" db="EMBL/GenBank/DDBJ databases">
        <title>Complete genome sequence of Mycobacterium goodii X7B, a facultative thermophilic biodesulfurizing bacterium.</title>
        <authorList>
            <person name="Yu B."/>
            <person name="Li F."/>
            <person name="Xu P."/>
        </authorList>
    </citation>
    <scope>NUCLEOTIDE SEQUENCE [LARGE SCALE GENOMIC DNA]</scope>
    <source>
        <strain evidence="2 3">X7B</strain>
    </source>
</reference>
<dbReference type="InterPro" id="IPR039569">
    <property type="entry name" value="FAS1-like_DH_region"/>
</dbReference>
<sequence>MYIDREKARDHAIAPLPFEVERGRLRFFAETIGLTDPIYHDVDAARRRGHRDLPVPPTFLSNALELEIPNPLGWLAELGGDLTKTTHAEQGFTYHAMAYAGDRLMLERKVVDVYTKKNGALEFVVKNTQVKRDDETLADARFVIVLRHPEATG</sequence>
<dbReference type="STRING" id="134601.AFA91_19605"/>
<dbReference type="SUPFAM" id="SSF54637">
    <property type="entry name" value="Thioesterase/thiol ester dehydrase-isomerase"/>
    <property type="match status" value="1"/>
</dbReference>
<dbReference type="RefSeq" id="WP_049746169.1">
    <property type="nucleotide sequence ID" value="NZ_CP012150.1"/>
</dbReference>
<dbReference type="OrthoDB" id="5415111at2"/>
<dbReference type="Pfam" id="PF13452">
    <property type="entry name" value="FAS1_DH_region"/>
    <property type="match status" value="1"/>
</dbReference>
<dbReference type="CDD" id="cd03441">
    <property type="entry name" value="R_hydratase_like"/>
    <property type="match status" value="1"/>
</dbReference>
<name>A0A0K0X8L2_MYCGD</name>